<comment type="subcellular location">
    <subcellularLocation>
        <location evidence="1">Nucleus</location>
    </subcellularLocation>
</comment>
<keyword evidence="4 9" id="KW-0863">Zinc-finger</keyword>
<keyword evidence="6" id="KW-0805">Transcription regulation</keyword>
<dbReference type="Gene3D" id="3.30.160.60">
    <property type="entry name" value="Classic Zinc Finger"/>
    <property type="match status" value="4"/>
</dbReference>
<evidence type="ECO:0000259" key="10">
    <source>
        <dbReference type="PROSITE" id="PS50157"/>
    </source>
</evidence>
<dbReference type="PANTHER" id="PTHR24379:SF121">
    <property type="entry name" value="C2H2-TYPE DOMAIN-CONTAINING PROTEIN"/>
    <property type="match status" value="1"/>
</dbReference>
<evidence type="ECO:0000256" key="7">
    <source>
        <dbReference type="ARBA" id="ARBA00023163"/>
    </source>
</evidence>
<dbReference type="PROSITE" id="PS50157">
    <property type="entry name" value="ZINC_FINGER_C2H2_2"/>
    <property type="match status" value="4"/>
</dbReference>
<feature type="domain" description="C2H2-type" evidence="10">
    <location>
        <begin position="165"/>
        <end position="194"/>
    </location>
</feature>
<dbReference type="Pfam" id="PF00096">
    <property type="entry name" value="zf-C2H2"/>
    <property type="match status" value="1"/>
</dbReference>
<evidence type="ECO:0000256" key="2">
    <source>
        <dbReference type="ARBA" id="ARBA00022723"/>
    </source>
</evidence>
<dbReference type="PANTHER" id="PTHR24379">
    <property type="entry name" value="KRAB AND ZINC FINGER DOMAIN-CONTAINING"/>
    <property type="match status" value="1"/>
</dbReference>
<evidence type="ECO:0000313" key="11">
    <source>
        <dbReference type="EMBL" id="KAG8223477.1"/>
    </source>
</evidence>
<keyword evidence="5" id="KW-0862">Zinc</keyword>
<dbReference type="GO" id="GO:0005634">
    <property type="term" value="C:nucleus"/>
    <property type="evidence" value="ECO:0007669"/>
    <property type="project" value="UniProtKB-SubCell"/>
</dbReference>
<keyword evidence="8" id="KW-0539">Nucleus</keyword>
<comment type="caution">
    <text evidence="11">The sequence shown here is derived from an EMBL/GenBank/DDBJ whole genome shotgun (WGS) entry which is preliminary data.</text>
</comment>
<evidence type="ECO:0000256" key="6">
    <source>
        <dbReference type="ARBA" id="ARBA00023015"/>
    </source>
</evidence>
<dbReference type="SMART" id="SM00355">
    <property type="entry name" value="ZnF_C2H2"/>
    <property type="match status" value="5"/>
</dbReference>
<evidence type="ECO:0000256" key="5">
    <source>
        <dbReference type="ARBA" id="ARBA00022833"/>
    </source>
</evidence>
<name>A0A8K0NVS7_LADFU</name>
<protein>
    <recommendedName>
        <fullName evidence="10">C2H2-type domain-containing protein</fullName>
    </recommendedName>
</protein>
<proteinExistence type="predicted"/>
<dbReference type="PROSITE" id="PS00028">
    <property type="entry name" value="ZINC_FINGER_C2H2_1"/>
    <property type="match status" value="5"/>
</dbReference>
<dbReference type="InterPro" id="IPR036236">
    <property type="entry name" value="Znf_C2H2_sf"/>
</dbReference>
<feature type="domain" description="C2H2-type" evidence="10">
    <location>
        <begin position="223"/>
        <end position="250"/>
    </location>
</feature>
<organism evidence="11 12">
    <name type="scientific">Ladona fulva</name>
    <name type="common">Scarce chaser dragonfly</name>
    <name type="synonym">Libellula fulva</name>
    <dbReference type="NCBI Taxonomy" id="123851"/>
    <lineage>
        <taxon>Eukaryota</taxon>
        <taxon>Metazoa</taxon>
        <taxon>Ecdysozoa</taxon>
        <taxon>Arthropoda</taxon>
        <taxon>Hexapoda</taxon>
        <taxon>Insecta</taxon>
        <taxon>Pterygota</taxon>
        <taxon>Palaeoptera</taxon>
        <taxon>Odonata</taxon>
        <taxon>Epiprocta</taxon>
        <taxon>Anisoptera</taxon>
        <taxon>Libelluloidea</taxon>
        <taxon>Libellulidae</taxon>
        <taxon>Ladona</taxon>
    </lineage>
</organism>
<reference evidence="11" key="1">
    <citation type="submission" date="2013-04" db="EMBL/GenBank/DDBJ databases">
        <authorList>
            <person name="Qu J."/>
            <person name="Murali S.C."/>
            <person name="Bandaranaike D."/>
            <person name="Bellair M."/>
            <person name="Blankenburg K."/>
            <person name="Chao H."/>
            <person name="Dinh H."/>
            <person name="Doddapaneni H."/>
            <person name="Downs B."/>
            <person name="Dugan-Rocha S."/>
            <person name="Elkadiri S."/>
            <person name="Gnanaolivu R.D."/>
            <person name="Hernandez B."/>
            <person name="Javaid M."/>
            <person name="Jayaseelan J.C."/>
            <person name="Lee S."/>
            <person name="Li M."/>
            <person name="Ming W."/>
            <person name="Munidasa M."/>
            <person name="Muniz J."/>
            <person name="Nguyen L."/>
            <person name="Ongeri F."/>
            <person name="Osuji N."/>
            <person name="Pu L.-L."/>
            <person name="Puazo M."/>
            <person name="Qu C."/>
            <person name="Quiroz J."/>
            <person name="Raj R."/>
            <person name="Weissenberger G."/>
            <person name="Xin Y."/>
            <person name="Zou X."/>
            <person name="Han Y."/>
            <person name="Richards S."/>
            <person name="Worley K."/>
            <person name="Muzny D."/>
            <person name="Gibbs R."/>
        </authorList>
    </citation>
    <scope>NUCLEOTIDE SEQUENCE</scope>
    <source>
        <strain evidence="11">Sampled in the wild</strain>
    </source>
</reference>
<dbReference type="EMBL" id="KZ308161">
    <property type="protein sequence ID" value="KAG8223477.1"/>
    <property type="molecule type" value="Genomic_DNA"/>
</dbReference>
<keyword evidence="3" id="KW-0677">Repeat</keyword>
<dbReference type="InterPro" id="IPR013087">
    <property type="entry name" value="Znf_C2H2_type"/>
</dbReference>
<evidence type="ECO:0000256" key="4">
    <source>
        <dbReference type="ARBA" id="ARBA00022771"/>
    </source>
</evidence>
<evidence type="ECO:0000256" key="3">
    <source>
        <dbReference type="ARBA" id="ARBA00022737"/>
    </source>
</evidence>
<dbReference type="Proteomes" id="UP000792457">
    <property type="component" value="Unassembled WGS sequence"/>
</dbReference>
<evidence type="ECO:0000256" key="1">
    <source>
        <dbReference type="ARBA" id="ARBA00004123"/>
    </source>
</evidence>
<evidence type="ECO:0000256" key="9">
    <source>
        <dbReference type="PROSITE-ProRule" id="PRU00042"/>
    </source>
</evidence>
<dbReference type="AlphaFoldDB" id="A0A8K0NVS7"/>
<feature type="domain" description="C2H2-type" evidence="10">
    <location>
        <begin position="195"/>
        <end position="222"/>
    </location>
</feature>
<dbReference type="FunFam" id="3.30.160.60:FF:001289">
    <property type="entry name" value="Zinc finger protein 574"/>
    <property type="match status" value="1"/>
</dbReference>
<keyword evidence="2" id="KW-0479">Metal-binding</keyword>
<reference evidence="11" key="2">
    <citation type="submission" date="2017-10" db="EMBL/GenBank/DDBJ databases">
        <title>Ladona fulva Genome sequencing and assembly.</title>
        <authorList>
            <person name="Murali S."/>
            <person name="Richards S."/>
            <person name="Bandaranaike D."/>
            <person name="Bellair M."/>
            <person name="Blankenburg K."/>
            <person name="Chao H."/>
            <person name="Dinh H."/>
            <person name="Doddapaneni H."/>
            <person name="Dugan-Rocha S."/>
            <person name="Elkadiri S."/>
            <person name="Gnanaolivu R."/>
            <person name="Hernandez B."/>
            <person name="Skinner E."/>
            <person name="Javaid M."/>
            <person name="Lee S."/>
            <person name="Li M."/>
            <person name="Ming W."/>
            <person name="Munidasa M."/>
            <person name="Muniz J."/>
            <person name="Nguyen L."/>
            <person name="Hughes D."/>
            <person name="Osuji N."/>
            <person name="Pu L.-L."/>
            <person name="Puazo M."/>
            <person name="Qu C."/>
            <person name="Quiroz J."/>
            <person name="Raj R."/>
            <person name="Weissenberger G."/>
            <person name="Xin Y."/>
            <person name="Zou X."/>
            <person name="Han Y."/>
            <person name="Worley K."/>
            <person name="Muzny D."/>
            <person name="Gibbs R."/>
        </authorList>
    </citation>
    <scope>NUCLEOTIDE SEQUENCE</scope>
    <source>
        <strain evidence="11">Sampled in the wild</strain>
    </source>
</reference>
<gene>
    <name evidence="11" type="ORF">J437_LFUL001971</name>
</gene>
<keyword evidence="12" id="KW-1185">Reference proteome</keyword>
<dbReference type="GO" id="GO:0008270">
    <property type="term" value="F:zinc ion binding"/>
    <property type="evidence" value="ECO:0007669"/>
    <property type="project" value="UniProtKB-KW"/>
</dbReference>
<evidence type="ECO:0000256" key="8">
    <source>
        <dbReference type="ARBA" id="ARBA00023242"/>
    </source>
</evidence>
<feature type="domain" description="C2H2-type" evidence="10">
    <location>
        <begin position="51"/>
        <end position="78"/>
    </location>
</feature>
<accession>A0A8K0NVS7</accession>
<keyword evidence="7" id="KW-0804">Transcription</keyword>
<sequence>MNDLCNDTKVRRISHISKGSCSIGNYETMLTDLAESSSKPVEDLLIEDEELKCSSCQQNFLRKLDFKNHLLGHLEGLPFRCIQCCYVCQSKHELVRHQRKRHGVYIDSASEKNSELSETQLIESFEDQEENEGIQSTVKLLFRVQNSIEADELGLSGLIKKPAKHSCRCHICLKRFSGSLYLSCHMGSHTGEKPYVCDICKKGFFLKDSLKKHSVCHSEERKYKCGECYKPFKRLSHARDHLKIHSQDFPYQCSKCGKSFRWQVSEEIRIFMSS</sequence>
<dbReference type="GO" id="GO:0006357">
    <property type="term" value="P:regulation of transcription by RNA polymerase II"/>
    <property type="evidence" value="ECO:0007669"/>
    <property type="project" value="UniProtKB-ARBA"/>
</dbReference>
<dbReference type="OrthoDB" id="6077919at2759"/>
<evidence type="ECO:0000313" key="12">
    <source>
        <dbReference type="Proteomes" id="UP000792457"/>
    </source>
</evidence>
<dbReference type="SUPFAM" id="SSF57667">
    <property type="entry name" value="beta-beta-alpha zinc fingers"/>
    <property type="match status" value="3"/>
</dbReference>